<name>A0A146K2A2_9EUKA</name>
<feature type="binding site" evidence="3">
    <location>
        <begin position="487"/>
        <end position="493"/>
    </location>
    <ligand>
        <name>substrate</name>
    </ligand>
</feature>
<dbReference type="InterPro" id="IPR029021">
    <property type="entry name" value="Prot-tyrosine_phosphatase-like"/>
</dbReference>
<dbReference type="PANTHER" id="PTHR10807:SF128">
    <property type="entry name" value="PHOSPHATIDYLINOSITOL-3,5-BISPHOSPHATE 3-PHOSPHATASE"/>
    <property type="match status" value="1"/>
</dbReference>
<reference evidence="5" key="1">
    <citation type="submission" date="2015-07" db="EMBL/GenBank/DDBJ databases">
        <title>Adaptation to a free-living lifestyle via gene acquisitions in the diplomonad Trepomonas sp. PC1.</title>
        <authorList>
            <person name="Xu F."/>
            <person name="Jerlstrom-Hultqvist J."/>
            <person name="Kolisko M."/>
            <person name="Simpson A.G.B."/>
            <person name="Roger A.J."/>
            <person name="Svard S.G."/>
            <person name="Andersson J.O."/>
        </authorList>
    </citation>
    <scope>NUCLEOTIDE SEQUENCE</scope>
    <source>
        <strain evidence="5">PC1</strain>
    </source>
</reference>
<dbReference type="PROSITE" id="PS00383">
    <property type="entry name" value="TYR_PHOSPHATASE_1"/>
    <property type="match status" value="1"/>
</dbReference>
<dbReference type="InterPro" id="IPR030564">
    <property type="entry name" value="Myotubularin"/>
</dbReference>
<dbReference type="InterPro" id="IPR016130">
    <property type="entry name" value="Tyr_Pase_AS"/>
</dbReference>
<dbReference type="PROSITE" id="PS51339">
    <property type="entry name" value="PPASE_MYOTUBULARIN"/>
    <property type="match status" value="1"/>
</dbReference>
<dbReference type="AlphaFoldDB" id="A0A146K2A2"/>
<dbReference type="InterPro" id="IPR011993">
    <property type="entry name" value="PH-like_dom_sf"/>
</dbReference>
<feature type="binding site" evidence="3">
    <location>
        <begin position="356"/>
        <end position="357"/>
    </location>
    <ligand>
        <name>substrate</name>
    </ligand>
</feature>
<dbReference type="PANTHER" id="PTHR10807">
    <property type="entry name" value="MYOTUBULARIN-RELATED"/>
    <property type="match status" value="1"/>
</dbReference>
<evidence type="ECO:0000259" key="4">
    <source>
        <dbReference type="PROSITE" id="PS51339"/>
    </source>
</evidence>
<dbReference type="SUPFAM" id="SSF52799">
    <property type="entry name" value="(Phosphotyrosine protein) phosphatases II"/>
    <property type="match status" value="1"/>
</dbReference>
<evidence type="ECO:0000313" key="5">
    <source>
        <dbReference type="EMBL" id="JAP91022.1"/>
    </source>
</evidence>
<evidence type="ECO:0000256" key="1">
    <source>
        <dbReference type="ARBA" id="ARBA00007471"/>
    </source>
</evidence>
<protein>
    <submittedName>
        <fullName evidence="5">Myotubularin-related family protein</fullName>
    </submittedName>
</protein>
<feature type="domain" description="Myotubularin phosphatase" evidence="4">
    <location>
        <begin position="144"/>
        <end position="643"/>
    </location>
</feature>
<dbReference type="EMBL" id="GDID01005584">
    <property type="protein sequence ID" value="JAP91022.1"/>
    <property type="molecule type" value="Transcribed_RNA"/>
</dbReference>
<sequence length="643" mass="75034">TDVVIHQSPKLKGIWNMLPFYQQNLYQDIKQYVDHQLKYNGIIYLTTSTLILLQQISEGYYLPQINIPISSIEEIQKMGGQKTTKDANKYGILIKLKTPLRIFIQFNKKLQQRKSFYKIFTKFYNESRFNREISVQKHNKNQDGWDIYNPILEFNRMGIKSNFQKIDLINKNFNIKRLQKMTSNIEQKDIQARLSQNLDFLNTNKSIEKTSIKLQNTLFEQMNRSEFVIQPFNYNYSICETYPAFLVFPKFLTENTIKEITKFRSSQRILSLTWTAPNYPCLCRCSQPLQGFKDGNVTILDKQLINGICSSKFPTTIIFDARPLVNIFANQLNGKGIEKIEEYKTVEKVIYLGLENIHQIRKSYLNLTAQIAEKQQTDLQQLCLIGSNAVSLSIEQLRLFLSNKIIFTKQQLMQQIKKVNLSDVVNESSSEPEEIISNPENQSSTIIIQSVVYPSDLSWLNHKSQLIQGSYMMYQTMISGKNVIVHCSDGWDRTSQLCALTQLFLDPYYRTVIGFSILIAKDFLSFGHKFGSRCGHLLCDKKEQSPIFLLFLDAVSHLLLYNKELFEFDMEFLVYLGNACYDDRFGTFLFDAEVDRICAMVENKTRSVFDNCDRFIKHEQQNGKIDVCLGKVGMWFEWFDQYM</sequence>
<organism evidence="5">
    <name type="scientific">Trepomonas sp. PC1</name>
    <dbReference type="NCBI Taxonomy" id="1076344"/>
    <lineage>
        <taxon>Eukaryota</taxon>
        <taxon>Metamonada</taxon>
        <taxon>Diplomonadida</taxon>
        <taxon>Hexamitidae</taxon>
        <taxon>Hexamitinae</taxon>
        <taxon>Trepomonas</taxon>
    </lineage>
</organism>
<feature type="active site" description="Phosphocysteine intermediate" evidence="2">
    <location>
        <position position="487"/>
    </location>
</feature>
<dbReference type="Gene3D" id="2.30.29.30">
    <property type="entry name" value="Pleckstrin-homology domain (PH domain)/Phosphotyrosine-binding domain (PTB)"/>
    <property type="match status" value="1"/>
</dbReference>
<feature type="non-terminal residue" evidence="5">
    <location>
        <position position="1"/>
    </location>
</feature>
<gene>
    <name evidence="5" type="ORF">TPC1_17486</name>
</gene>
<accession>A0A146K2A2</accession>
<comment type="similarity">
    <text evidence="1">Belongs to the protein-tyrosine phosphatase family. Non-receptor class myotubularin subfamily.</text>
</comment>
<dbReference type="InterPro" id="IPR010569">
    <property type="entry name" value="Myotubularin-like_Pase_dom"/>
</dbReference>
<dbReference type="Pfam" id="PF06602">
    <property type="entry name" value="Myotub-related"/>
    <property type="match status" value="1"/>
</dbReference>
<proteinExistence type="inferred from homology"/>
<evidence type="ECO:0000256" key="2">
    <source>
        <dbReference type="PIRSR" id="PIRSR630564-1"/>
    </source>
</evidence>
<dbReference type="GO" id="GO:0005737">
    <property type="term" value="C:cytoplasm"/>
    <property type="evidence" value="ECO:0007669"/>
    <property type="project" value="TreeGrafter"/>
</dbReference>
<evidence type="ECO:0000256" key="3">
    <source>
        <dbReference type="PIRSR" id="PIRSR630564-2"/>
    </source>
</evidence>